<evidence type="ECO:0000256" key="1">
    <source>
        <dbReference type="SAM" id="MobiDB-lite"/>
    </source>
</evidence>
<keyword evidence="3" id="KW-1185">Reference proteome</keyword>
<proteinExistence type="predicted"/>
<reference evidence="2" key="1">
    <citation type="journal article" date="2021" name="Proc. Natl. Acad. Sci. U.S.A.">
        <title>Three genomes in the algal genus Volvox reveal the fate of a haploid sex-determining region after a transition to homothallism.</title>
        <authorList>
            <person name="Yamamoto K."/>
            <person name="Hamaji T."/>
            <person name="Kawai-Toyooka H."/>
            <person name="Matsuzaki R."/>
            <person name="Takahashi F."/>
            <person name="Nishimura Y."/>
            <person name="Kawachi M."/>
            <person name="Noguchi H."/>
            <person name="Minakuchi Y."/>
            <person name="Umen J.G."/>
            <person name="Toyoda A."/>
            <person name="Nozaki H."/>
        </authorList>
    </citation>
    <scope>NUCLEOTIDE SEQUENCE</scope>
    <source>
        <strain evidence="2">NIES-3780</strain>
    </source>
</reference>
<comment type="caution">
    <text evidence="2">The sequence shown here is derived from an EMBL/GenBank/DDBJ whole genome shotgun (WGS) entry which is preliminary data.</text>
</comment>
<dbReference type="AlphaFoldDB" id="A0A8J4EUR7"/>
<evidence type="ECO:0000313" key="3">
    <source>
        <dbReference type="Proteomes" id="UP000747399"/>
    </source>
</evidence>
<name>A0A8J4EUR7_9CHLO</name>
<feature type="region of interest" description="Disordered" evidence="1">
    <location>
        <begin position="84"/>
        <end position="126"/>
    </location>
</feature>
<gene>
    <name evidence="2" type="ORF">Vafri_4313</name>
</gene>
<accession>A0A8J4EUR7</accession>
<dbReference type="EMBL" id="BNCO01000004">
    <property type="protein sequence ID" value="GIL47501.1"/>
    <property type="molecule type" value="Genomic_DNA"/>
</dbReference>
<dbReference type="Proteomes" id="UP000747399">
    <property type="component" value="Unassembled WGS sequence"/>
</dbReference>
<organism evidence="2 3">
    <name type="scientific">Volvox africanus</name>
    <dbReference type="NCBI Taxonomy" id="51714"/>
    <lineage>
        <taxon>Eukaryota</taxon>
        <taxon>Viridiplantae</taxon>
        <taxon>Chlorophyta</taxon>
        <taxon>core chlorophytes</taxon>
        <taxon>Chlorophyceae</taxon>
        <taxon>CS clade</taxon>
        <taxon>Chlamydomonadales</taxon>
        <taxon>Volvocaceae</taxon>
        <taxon>Volvox</taxon>
    </lineage>
</organism>
<sequence length="301" mass="33091">MAGAKTEVGSLILRLLADLGCSKVIDETVLDYACGVLQSIIDEDGGEDEENLAHLDALLAGACGEPYEAHAEAQRQEQWAKLVQEARHTPTAASGPEPQDPGSLIQVQRRATAPPQSRSQGPVANGEDVNFVGVLPSSRQTPAVVEELKALCSEVVSEAFLQYALERKFHMDAEALAAWLLDSDCAELQNAEALWEQQQEREQQDEESARLLKERNKQQILQKFDLRPVVQPKDSRKVGKALPPSDLWTGKQAQQSTVRYLDGRVVTTKGEKFIIEKTAEDWDGGSRGKVYTKGKRGKGFV</sequence>
<protein>
    <submittedName>
        <fullName evidence="2">Uncharacterized protein</fullName>
    </submittedName>
</protein>
<evidence type="ECO:0000313" key="2">
    <source>
        <dbReference type="EMBL" id="GIL47501.1"/>
    </source>
</evidence>